<feature type="binding site" evidence="7">
    <location>
        <position position="27"/>
    </location>
    <ligand>
        <name>Mn(2+)</name>
        <dbReference type="ChEBI" id="CHEBI:29035"/>
    </ligand>
</feature>
<protein>
    <recommendedName>
        <fullName evidence="8">Superoxide dismutase</fullName>
        <ecNumber evidence="8">1.15.1.1</ecNumber>
    </recommendedName>
</protein>
<dbReference type="PIRSF" id="PIRSF000349">
    <property type="entry name" value="SODismutase"/>
    <property type="match status" value="1"/>
</dbReference>
<evidence type="ECO:0000313" key="11">
    <source>
        <dbReference type="EMBL" id="PSF38452.1"/>
    </source>
</evidence>
<feature type="domain" description="Manganese/iron superoxide dismutase N-terminal" evidence="9">
    <location>
        <begin position="3"/>
        <end position="87"/>
    </location>
</feature>
<dbReference type="GO" id="GO:0004784">
    <property type="term" value="F:superoxide dismutase activity"/>
    <property type="evidence" value="ECO:0007669"/>
    <property type="project" value="UniProtKB-EC"/>
</dbReference>
<dbReference type="FunFam" id="1.10.287.990:FF:000002">
    <property type="entry name" value="Superoxide dismutase"/>
    <property type="match status" value="1"/>
</dbReference>
<dbReference type="EC" id="1.15.1.1" evidence="8"/>
<dbReference type="OrthoDB" id="9803125at2"/>
<comment type="subunit">
    <text evidence="2">Homodimer.</text>
</comment>
<dbReference type="Pfam" id="PF00081">
    <property type="entry name" value="Sod_Fe_N"/>
    <property type="match status" value="1"/>
</dbReference>
<evidence type="ECO:0000256" key="6">
    <source>
        <dbReference type="ARBA" id="ARBA00049204"/>
    </source>
</evidence>
<dbReference type="AlphaFoldDB" id="A0A2T1M198"/>
<feature type="domain" description="Manganese/iron superoxide dismutase C-terminal" evidence="10">
    <location>
        <begin position="94"/>
        <end position="194"/>
    </location>
</feature>
<dbReference type="RefSeq" id="WP_106455895.1">
    <property type="nucleotide sequence ID" value="NZ_PXOH01000004.1"/>
</dbReference>
<keyword evidence="5" id="KW-0408">Iron</keyword>
<keyword evidence="12" id="KW-1185">Reference proteome</keyword>
<evidence type="ECO:0000256" key="7">
    <source>
        <dbReference type="PIRSR" id="PIRSR000349-1"/>
    </source>
</evidence>
<comment type="catalytic activity">
    <reaction evidence="6 8">
        <text>2 superoxide + 2 H(+) = H2O2 + O2</text>
        <dbReference type="Rhea" id="RHEA:20696"/>
        <dbReference type="ChEBI" id="CHEBI:15378"/>
        <dbReference type="ChEBI" id="CHEBI:15379"/>
        <dbReference type="ChEBI" id="CHEBI:16240"/>
        <dbReference type="ChEBI" id="CHEBI:18421"/>
        <dbReference type="EC" id="1.15.1.1"/>
    </reaction>
</comment>
<evidence type="ECO:0000256" key="5">
    <source>
        <dbReference type="ARBA" id="ARBA00023004"/>
    </source>
</evidence>
<evidence type="ECO:0000256" key="4">
    <source>
        <dbReference type="ARBA" id="ARBA00023002"/>
    </source>
</evidence>
<reference evidence="11 12" key="1">
    <citation type="submission" date="2018-03" db="EMBL/GenBank/DDBJ databases">
        <title>The ancient ancestry and fast evolution of plastids.</title>
        <authorList>
            <person name="Moore K.R."/>
            <person name="Magnabosco C."/>
            <person name="Momper L."/>
            <person name="Gold D.A."/>
            <person name="Bosak T."/>
            <person name="Fournier G.P."/>
        </authorList>
    </citation>
    <scope>NUCLEOTIDE SEQUENCE [LARGE SCALE GENOMIC DNA]</scope>
    <source>
        <strain evidence="11 12">CCALA 016</strain>
    </source>
</reference>
<evidence type="ECO:0000256" key="2">
    <source>
        <dbReference type="ARBA" id="ARBA00011738"/>
    </source>
</evidence>
<dbReference type="Gene3D" id="3.55.40.20">
    <property type="entry name" value="Iron/manganese superoxide dismutase, C-terminal domain"/>
    <property type="match status" value="1"/>
</dbReference>
<organism evidence="11 12">
    <name type="scientific">Aphanothece hegewaldii CCALA 016</name>
    <dbReference type="NCBI Taxonomy" id="2107694"/>
    <lineage>
        <taxon>Bacteria</taxon>
        <taxon>Bacillati</taxon>
        <taxon>Cyanobacteriota</taxon>
        <taxon>Cyanophyceae</taxon>
        <taxon>Oscillatoriophycideae</taxon>
        <taxon>Chroococcales</taxon>
        <taxon>Aphanothecaceae</taxon>
        <taxon>Aphanothece</taxon>
    </lineage>
</organism>
<dbReference type="Pfam" id="PF02777">
    <property type="entry name" value="Sod_Fe_C"/>
    <property type="match status" value="1"/>
</dbReference>
<feature type="binding site" evidence="7">
    <location>
        <position position="161"/>
    </location>
    <ligand>
        <name>Mn(2+)</name>
        <dbReference type="ChEBI" id="CHEBI:29035"/>
    </ligand>
</feature>
<dbReference type="Gene3D" id="1.10.287.990">
    <property type="entry name" value="Fe,Mn superoxide dismutase (SOD) domain"/>
    <property type="match status" value="1"/>
</dbReference>
<dbReference type="FunFam" id="3.55.40.20:FF:000001">
    <property type="entry name" value="Superoxide dismutase"/>
    <property type="match status" value="1"/>
</dbReference>
<dbReference type="EMBL" id="PXOH01000004">
    <property type="protein sequence ID" value="PSF38452.1"/>
    <property type="molecule type" value="Genomic_DNA"/>
</dbReference>
<comment type="similarity">
    <text evidence="1 8">Belongs to the iron/manganese superoxide dismutase family.</text>
</comment>
<name>A0A2T1M198_9CHRO</name>
<feature type="binding site" evidence="7">
    <location>
        <position position="79"/>
    </location>
    <ligand>
        <name>Mn(2+)</name>
        <dbReference type="ChEBI" id="CHEBI:29035"/>
    </ligand>
</feature>
<evidence type="ECO:0000313" key="12">
    <source>
        <dbReference type="Proteomes" id="UP000239001"/>
    </source>
</evidence>
<dbReference type="SUPFAM" id="SSF46609">
    <property type="entry name" value="Fe,Mn superoxide dismutase (SOD), N-terminal domain"/>
    <property type="match status" value="1"/>
</dbReference>
<dbReference type="Proteomes" id="UP000239001">
    <property type="component" value="Unassembled WGS sequence"/>
</dbReference>
<dbReference type="PANTHER" id="PTHR42769">
    <property type="entry name" value="SUPEROXIDE DISMUTASE"/>
    <property type="match status" value="1"/>
</dbReference>
<dbReference type="GO" id="GO:0046872">
    <property type="term" value="F:metal ion binding"/>
    <property type="evidence" value="ECO:0007669"/>
    <property type="project" value="UniProtKB-KW"/>
</dbReference>
<gene>
    <name evidence="11" type="ORF">C7H19_05560</name>
</gene>
<dbReference type="InterPro" id="IPR036324">
    <property type="entry name" value="Mn/Fe_SOD_N_sf"/>
</dbReference>
<dbReference type="InterPro" id="IPR001189">
    <property type="entry name" value="Mn/Fe_SOD"/>
</dbReference>
<evidence type="ECO:0000256" key="8">
    <source>
        <dbReference type="RuleBase" id="RU000414"/>
    </source>
</evidence>
<feature type="binding site" evidence="7">
    <location>
        <position position="165"/>
    </location>
    <ligand>
        <name>Mn(2+)</name>
        <dbReference type="ChEBI" id="CHEBI:29035"/>
    </ligand>
</feature>
<dbReference type="PANTHER" id="PTHR42769:SF3">
    <property type="entry name" value="SUPEROXIDE DISMUTASE [FE] 2, CHLOROPLASTIC"/>
    <property type="match status" value="1"/>
</dbReference>
<dbReference type="PROSITE" id="PS00088">
    <property type="entry name" value="SOD_MN"/>
    <property type="match status" value="1"/>
</dbReference>
<evidence type="ECO:0000256" key="1">
    <source>
        <dbReference type="ARBA" id="ARBA00008714"/>
    </source>
</evidence>
<dbReference type="InterPro" id="IPR019832">
    <property type="entry name" value="Mn/Fe_SOD_C"/>
</dbReference>
<dbReference type="InterPro" id="IPR019831">
    <property type="entry name" value="Mn/Fe_SOD_N"/>
</dbReference>
<keyword evidence="4 8" id="KW-0560">Oxidoreductase</keyword>
<comment type="caution">
    <text evidence="11">The sequence shown here is derived from an EMBL/GenBank/DDBJ whole genome shotgun (WGS) entry which is preliminary data.</text>
</comment>
<dbReference type="PRINTS" id="PR01703">
    <property type="entry name" value="MNSODISMTASE"/>
</dbReference>
<accession>A0A2T1M198</accession>
<evidence type="ECO:0000259" key="10">
    <source>
        <dbReference type="Pfam" id="PF02777"/>
    </source>
</evidence>
<dbReference type="GO" id="GO:0005737">
    <property type="term" value="C:cytoplasm"/>
    <property type="evidence" value="ECO:0007669"/>
    <property type="project" value="UniProtKB-ARBA"/>
</dbReference>
<evidence type="ECO:0000256" key="3">
    <source>
        <dbReference type="ARBA" id="ARBA00022723"/>
    </source>
</evidence>
<evidence type="ECO:0000259" key="9">
    <source>
        <dbReference type="Pfam" id="PF00081"/>
    </source>
</evidence>
<proteinExistence type="inferred from homology"/>
<sequence>MAYQLPALPYEYTALEPYISKSTLEFHHDKHHAAYVNNYNNAVAGTDLDSHSIEDVIKTIAGDASKSGLFNNAAQAWNHTFYWNCMKSGGGGQPTGELADKIKADFGSYENFVEEFKKAGATQFGSGWAWLVLDNGTLKVTKTLNAENPLTAGQVPLLTMDVWEHAYYLDYQNRRPDYIGDFVNSLINWDFVAENYAAAV</sequence>
<comment type="function">
    <text evidence="8">Destroys radicals which are normally produced within the cells and which are toxic to biological systems.</text>
</comment>
<dbReference type="InterPro" id="IPR019833">
    <property type="entry name" value="Mn/Fe_SOD_BS"/>
</dbReference>
<reference evidence="11 12" key="2">
    <citation type="submission" date="2018-03" db="EMBL/GenBank/DDBJ databases">
        <authorList>
            <person name="Keele B.F."/>
        </authorList>
    </citation>
    <scope>NUCLEOTIDE SEQUENCE [LARGE SCALE GENOMIC DNA]</scope>
    <source>
        <strain evidence="11 12">CCALA 016</strain>
    </source>
</reference>
<dbReference type="SUPFAM" id="SSF54719">
    <property type="entry name" value="Fe,Mn superoxide dismutase (SOD), C-terminal domain"/>
    <property type="match status" value="1"/>
</dbReference>
<dbReference type="InterPro" id="IPR036314">
    <property type="entry name" value="SOD_C_sf"/>
</dbReference>
<keyword evidence="3 7" id="KW-0479">Metal-binding</keyword>